<keyword evidence="5 7" id="KW-0520">NAD</keyword>
<dbReference type="SUPFAM" id="SSF51905">
    <property type="entry name" value="FAD/NAD(P)-binding domain"/>
    <property type="match status" value="1"/>
</dbReference>
<keyword evidence="7" id="KW-0934">Plastid</keyword>
<comment type="function">
    <text evidence="7">Involved in biosynthesis of the thiamine precursor thiazole. Catalyzes the conversion of NAD and glycine to adenosine diphosphate 5-(2-hydroxyethyl)-4-methylthiazole-2-carboxylic acid (ADT), an adenylated thiazole intermediate. The reaction includes an iron-dependent sulfide transfer from a conserved cysteine residue of the protein to a thiazole intermediate. The enzyme can only undergo a single turnover, which suggests it is a suicide enzyme. May have additional roles in adaptation to various stress conditions and in DNA damage tolerance.</text>
</comment>
<evidence type="ECO:0000256" key="4">
    <source>
        <dbReference type="ARBA" id="ARBA00023004"/>
    </source>
</evidence>
<feature type="binding site" evidence="7">
    <location>
        <position position="64"/>
    </location>
    <ligand>
        <name>substrate</name>
    </ligand>
</feature>
<evidence type="ECO:0000313" key="8">
    <source>
        <dbReference type="EMBL" id="EIE24385.1"/>
    </source>
</evidence>
<dbReference type="HAMAP" id="MF_03158">
    <property type="entry name" value="THI4"/>
    <property type="match status" value="1"/>
</dbReference>
<feature type="modified residue" description="2,3-didehydroalanine (Cys)" evidence="7">
    <location>
        <position position="191"/>
    </location>
</feature>
<dbReference type="OrthoDB" id="410463at2759"/>
<evidence type="ECO:0000256" key="3">
    <source>
        <dbReference type="ARBA" id="ARBA00022977"/>
    </source>
</evidence>
<feature type="binding site" evidence="7">
    <location>
        <position position="260"/>
    </location>
    <ligand>
        <name>substrate</name>
    </ligand>
</feature>
<accession>I0Z166</accession>
<dbReference type="FunFam" id="3.50.50.60:FF:000070">
    <property type="entry name" value="Thiamine thiazole synthase, chloroplastic"/>
    <property type="match status" value="1"/>
</dbReference>
<comment type="cofactor">
    <cofactor evidence="7">
        <name>Fe cation</name>
        <dbReference type="ChEBI" id="CHEBI:24875"/>
    </cofactor>
    <text evidence="7">Binds 1 Fe cation per subunit.</text>
</comment>
<dbReference type="eggNOG" id="KOG2960">
    <property type="taxonomic scope" value="Eukaryota"/>
</dbReference>
<feature type="binding site" evidence="7">
    <location>
        <begin position="84"/>
        <end position="85"/>
    </location>
    <ligand>
        <name>substrate</name>
    </ligand>
</feature>
<keyword evidence="7" id="KW-0150">Chloroplast</keyword>
<dbReference type="PANTHER" id="PTHR43422">
    <property type="entry name" value="THIAMINE THIAZOLE SYNTHASE"/>
    <property type="match status" value="1"/>
</dbReference>
<comment type="similarity">
    <text evidence="7">Belongs to the THI4 family.</text>
</comment>
<dbReference type="EMBL" id="AGSI01000005">
    <property type="protein sequence ID" value="EIE24385.1"/>
    <property type="molecule type" value="Genomic_DNA"/>
</dbReference>
<dbReference type="Pfam" id="PF01946">
    <property type="entry name" value="Thi4"/>
    <property type="match status" value="1"/>
</dbReference>
<dbReference type="InterPro" id="IPR002922">
    <property type="entry name" value="Thi4_fam"/>
</dbReference>
<reference evidence="8 9" key="1">
    <citation type="journal article" date="2012" name="Genome Biol.">
        <title>The genome of the polar eukaryotic microalga coccomyxa subellipsoidea reveals traits of cold adaptation.</title>
        <authorList>
            <person name="Blanc G."/>
            <person name="Agarkova I."/>
            <person name="Grimwood J."/>
            <person name="Kuo A."/>
            <person name="Brueggeman A."/>
            <person name="Dunigan D."/>
            <person name="Gurnon J."/>
            <person name="Ladunga I."/>
            <person name="Lindquist E."/>
            <person name="Lucas S."/>
            <person name="Pangilinan J."/>
            <person name="Proschold T."/>
            <person name="Salamov A."/>
            <person name="Schmutz J."/>
            <person name="Weeks D."/>
            <person name="Yamada T."/>
            <person name="Claverie J.M."/>
            <person name="Grigoriev I."/>
            <person name="Van Etten J."/>
            <person name="Lomsadze A."/>
            <person name="Borodovsky M."/>
        </authorList>
    </citation>
    <scope>NUCLEOTIDE SEQUENCE [LARGE SCALE GENOMIC DNA]</scope>
    <source>
        <strain evidence="8 9">C-169</strain>
    </source>
</reference>
<feature type="binding site" evidence="7">
    <location>
        <begin position="270"/>
        <end position="272"/>
    </location>
    <ligand>
        <name>substrate</name>
    </ligand>
</feature>
<dbReference type="GeneID" id="17042417"/>
<dbReference type="Gene3D" id="6.10.250.2840">
    <property type="match status" value="1"/>
</dbReference>
<feature type="binding site" evidence="7">
    <location>
        <position position="92"/>
    </location>
    <ligand>
        <name>substrate</name>
    </ligand>
</feature>
<keyword evidence="9" id="KW-1185">Reference proteome</keyword>
<feature type="binding site" evidence="7">
    <location>
        <position position="208"/>
    </location>
    <ligand>
        <name>substrate</name>
    </ligand>
</feature>
<comment type="catalytic activity">
    <reaction evidence="6 7">
        <text>[ADP-thiazole synthase]-L-cysteine + glycine + NAD(+) = [ADP-thiazole synthase]-dehydroalanine + ADP-5-ethyl-4-methylthiazole-2-carboxylate + nicotinamide + 3 H2O + 2 H(+)</text>
        <dbReference type="Rhea" id="RHEA:55708"/>
        <dbReference type="Rhea" id="RHEA-COMP:14264"/>
        <dbReference type="Rhea" id="RHEA-COMP:14265"/>
        <dbReference type="ChEBI" id="CHEBI:15377"/>
        <dbReference type="ChEBI" id="CHEBI:15378"/>
        <dbReference type="ChEBI" id="CHEBI:17154"/>
        <dbReference type="ChEBI" id="CHEBI:29950"/>
        <dbReference type="ChEBI" id="CHEBI:57305"/>
        <dbReference type="ChEBI" id="CHEBI:57540"/>
        <dbReference type="ChEBI" id="CHEBI:90873"/>
        <dbReference type="ChEBI" id="CHEBI:139151"/>
        <dbReference type="EC" id="2.4.2.60"/>
    </reaction>
</comment>
<evidence type="ECO:0000256" key="2">
    <source>
        <dbReference type="ARBA" id="ARBA00022723"/>
    </source>
</evidence>
<dbReference type="KEGG" id="csl:COCSUDRAFT_14398"/>
<dbReference type="GO" id="GO:0009228">
    <property type="term" value="P:thiamine biosynthetic process"/>
    <property type="evidence" value="ECO:0007669"/>
    <property type="project" value="UniProtKB-UniRule"/>
</dbReference>
<evidence type="ECO:0000256" key="6">
    <source>
        <dbReference type="ARBA" id="ARBA00052768"/>
    </source>
</evidence>
<evidence type="ECO:0000256" key="7">
    <source>
        <dbReference type="HAMAP-Rule" id="MF_03158"/>
    </source>
</evidence>
<evidence type="ECO:0000313" key="9">
    <source>
        <dbReference type="Proteomes" id="UP000007264"/>
    </source>
</evidence>
<dbReference type="GO" id="GO:0160205">
    <property type="term" value="F:cysteine-dependent adenosine diphosphate thiazole synthase activity"/>
    <property type="evidence" value="ECO:0007669"/>
    <property type="project" value="UniProtKB-EC"/>
</dbReference>
<evidence type="ECO:0000256" key="1">
    <source>
        <dbReference type="ARBA" id="ARBA00022679"/>
    </source>
</evidence>
<proteinExistence type="inferred from homology"/>
<gene>
    <name evidence="7" type="primary">THI1</name>
    <name evidence="8" type="ORF">COCSUDRAFT_14398</name>
</gene>
<comment type="subunit">
    <text evidence="7">Homooctamer.</text>
</comment>
<dbReference type="STRING" id="574566.I0Z166"/>
<dbReference type="NCBIfam" id="TIGR00292">
    <property type="entry name" value="sulfide-dependent adenosine diphosphate thiazole synthase"/>
    <property type="match status" value="1"/>
</dbReference>
<dbReference type="Proteomes" id="UP000007264">
    <property type="component" value="Unassembled WGS sequence"/>
</dbReference>
<keyword evidence="3 7" id="KW-0784">Thiamine biosynthesis</keyword>
<dbReference type="GO" id="GO:0052837">
    <property type="term" value="P:thiazole biosynthetic process"/>
    <property type="evidence" value="ECO:0007669"/>
    <property type="project" value="UniProtKB-UniRule"/>
</dbReference>
<dbReference type="InterPro" id="IPR036188">
    <property type="entry name" value="FAD/NAD-bd_sf"/>
</dbReference>
<dbReference type="InterPro" id="IPR027495">
    <property type="entry name" value="Sti35"/>
</dbReference>
<dbReference type="AlphaFoldDB" id="I0Z166"/>
<dbReference type="RefSeq" id="XP_005648929.1">
    <property type="nucleotide sequence ID" value="XM_005648872.1"/>
</dbReference>
<organism evidence="8 9">
    <name type="scientific">Coccomyxa subellipsoidea (strain C-169)</name>
    <name type="common">Green microalga</name>
    <dbReference type="NCBI Taxonomy" id="574566"/>
    <lineage>
        <taxon>Eukaryota</taxon>
        <taxon>Viridiplantae</taxon>
        <taxon>Chlorophyta</taxon>
        <taxon>core chlorophytes</taxon>
        <taxon>Trebouxiophyceae</taxon>
        <taxon>Trebouxiophyceae incertae sedis</taxon>
        <taxon>Coccomyxaceae</taxon>
        <taxon>Coccomyxa</taxon>
        <taxon>Coccomyxa subellipsoidea</taxon>
    </lineage>
</organism>
<name>I0Z166_COCSC</name>
<comment type="caution">
    <text evidence="8">The sequence shown here is derived from an EMBL/GenBank/DDBJ whole genome shotgun (WGS) entry which is preliminary data.</text>
</comment>
<keyword evidence="1 7" id="KW-0808">Transferase</keyword>
<comment type="subcellular location">
    <subcellularLocation>
        <location evidence="7">Plastid</location>
        <location evidence="7">Chloroplast</location>
    </subcellularLocation>
</comment>
<dbReference type="GO" id="GO:0005506">
    <property type="term" value="F:iron ion binding"/>
    <property type="evidence" value="ECO:0007669"/>
    <property type="project" value="UniProtKB-UniRule"/>
</dbReference>
<dbReference type="Gene3D" id="3.50.50.60">
    <property type="entry name" value="FAD/NAD(P)-binding domain"/>
    <property type="match status" value="1"/>
</dbReference>
<feature type="binding site" evidence="7">
    <location>
        <position position="193"/>
    </location>
    <ligand>
        <name>substrate</name>
    </ligand>
</feature>
<protein>
    <recommendedName>
        <fullName evidence="7">Thiamine thiazole synthase, chloroplastic</fullName>
    </recommendedName>
    <alternativeName>
        <fullName evidence="7">Thiazole biosynthetic enzyme</fullName>
        <ecNumber evidence="7">2.4.2.60</ecNumber>
    </alternativeName>
</protein>
<dbReference type="PANTHER" id="PTHR43422:SF3">
    <property type="entry name" value="THIAMINE THIAZOLE SYNTHASE"/>
    <property type="match status" value="1"/>
</dbReference>
<dbReference type="GO" id="GO:0005829">
    <property type="term" value="C:cytosol"/>
    <property type="evidence" value="ECO:0007669"/>
    <property type="project" value="UniProtKB-UniRule"/>
</dbReference>
<dbReference type="EC" id="2.4.2.60" evidence="7"/>
<feature type="binding site" evidence="7">
    <location>
        <position position="157"/>
    </location>
    <ligand>
        <name>substrate</name>
    </ligand>
</feature>
<comment type="PTM">
    <text evidence="7">During the catalytic reaction, a sulfide is transferred from Cys-191 to a reaction intermediate, generating a dehydroalanine residue.</text>
</comment>
<keyword evidence="2 7" id="KW-0479">Metal-binding</keyword>
<evidence type="ECO:0000256" key="5">
    <source>
        <dbReference type="ARBA" id="ARBA00023027"/>
    </source>
</evidence>
<keyword evidence="4 7" id="KW-0408">Iron</keyword>
<sequence length="317" mass="34258">MRRIVARAADAHRLNQAFSETPFDNFKFEPITEHQVSRAMTSRYFKDLDEYAETDVIIVGAGSAGLSCAYELSKYPNVKVAIIEQGVAPGGGAWLGGQLFSAMVVRKPAHTILDELEVPYEDEGDFVVIKHASLFTSTILSKVLQAPNIKLFNATAVEDLVVREDELRGKYVGGAVTNWTLVSLNHDTQMCMDPNVLECKVMVSSTGHDGPMGASGVKRLQRLGMVTGVPGMAALDMNTAEDAVVRNTREVVPGMVICGMEVAELDGCPRMGPTFGAMFMSGQKAAHCALNSLRRQNALDKDVPSRVAVPAPELTKA</sequence>
<dbReference type="GO" id="GO:0009570">
    <property type="term" value="C:chloroplast stroma"/>
    <property type="evidence" value="ECO:0007669"/>
    <property type="project" value="UniProtKB-UniRule"/>
</dbReference>